<dbReference type="Proteomes" id="UP001597233">
    <property type="component" value="Unassembled WGS sequence"/>
</dbReference>
<dbReference type="InterPro" id="IPR001387">
    <property type="entry name" value="Cro/C1-type_HTH"/>
</dbReference>
<dbReference type="PROSITE" id="PS50943">
    <property type="entry name" value="HTH_CROC1"/>
    <property type="match status" value="1"/>
</dbReference>
<dbReference type="SMART" id="SM00530">
    <property type="entry name" value="HTH_XRE"/>
    <property type="match status" value="1"/>
</dbReference>
<proteinExistence type="predicted"/>
<dbReference type="InterPro" id="IPR011990">
    <property type="entry name" value="TPR-like_helical_dom_sf"/>
</dbReference>
<evidence type="ECO:0000313" key="2">
    <source>
        <dbReference type="EMBL" id="MFD1886745.1"/>
    </source>
</evidence>
<accession>A0ABW4RL31</accession>
<dbReference type="Gene3D" id="1.25.40.10">
    <property type="entry name" value="Tetratricopeptide repeat domain"/>
    <property type="match status" value="1"/>
</dbReference>
<sequence length="426" mass="49617">MLKERIQYLCDKKQVTRKELTDGLVTQAHFSNILAGRYALPDDLAEEMAQRLGVETDYIAQTDNTDASTLQEAERIFEILTAQASAIPEQQVNDLPDRHPALTVELTTALMKATYYQQLNDPDAYQYVHQSYLNFYLEHFGRPDQIQLPVPLLKALLFYKIQRFRSLGQYYDVLYQLELWLPLLDQGNEIWLTAQQISMEAYVHTRQFEQAKTAFTKMTAHIYEQRMFHRLSGLYVLYSGYCFSMEWTQEALTALAMAEAHLVHTQHQSDTLSAIMNNRIIMLTRSGEMEQAEQELTRFQAILQMQSEEAQKGWEPIVLVYRCEIALTRKDWGTLVSLLDRLRNCTLATDQQMALCFYESQLSLSSGQHESFVERALQCLPYFEGIRQQDRLSVLYEGLATVAEEQRRYKDAALYYRKLVYVLRHA</sequence>
<feature type="domain" description="HTH cro/C1-type" evidence="1">
    <location>
        <begin position="25"/>
        <end position="59"/>
    </location>
</feature>
<protein>
    <submittedName>
        <fullName evidence="2">Helix-turn-helix domain-containing protein</fullName>
    </submittedName>
</protein>
<comment type="caution">
    <text evidence="2">The sequence shown here is derived from an EMBL/GenBank/DDBJ whole genome shotgun (WGS) entry which is preliminary data.</text>
</comment>
<dbReference type="RefSeq" id="WP_347326133.1">
    <property type="nucleotide sequence ID" value="NZ_JBCGUH010000009.1"/>
</dbReference>
<organism evidence="2 3">
    <name type="scientific">Paenibacillus wenxiniae</name>
    <dbReference type="NCBI Taxonomy" id="1636843"/>
    <lineage>
        <taxon>Bacteria</taxon>
        <taxon>Bacillati</taxon>
        <taxon>Bacillota</taxon>
        <taxon>Bacilli</taxon>
        <taxon>Bacillales</taxon>
        <taxon>Paenibacillaceae</taxon>
        <taxon>Paenibacillus</taxon>
    </lineage>
</organism>
<name>A0ABW4RL31_9BACL</name>
<keyword evidence="3" id="KW-1185">Reference proteome</keyword>
<reference evidence="3" key="1">
    <citation type="journal article" date="2019" name="Int. J. Syst. Evol. Microbiol.">
        <title>The Global Catalogue of Microorganisms (GCM) 10K type strain sequencing project: providing services to taxonomists for standard genome sequencing and annotation.</title>
        <authorList>
            <consortium name="The Broad Institute Genomics Platform"/>
            <consortium name="The Broad Institute Genome Sequencing Center for Infectious Disease"/>
            <person name="Wu L."/>
            <person name="Ma J."/>
        </authorList>
    </citation>
    <scope>NUCLEOTIDE SEQUENCE [LARGE SCALE GENOMIC DNA]</scope>
    <source>
        <strain evidence="3">CCUG 54950</strain>
    </source>
</reference>
<dbReference type="EMBL" id="JBHUEH010000016">
    <property type="protein sequence ID" value="MFD1886745.1"/>
    <property type="molecule type" value="Genomic_DNA"/>
</dbReference>
<evidence type="ECO:0000259" key="1">
    <source>
        <dbReference type="PROSITE" id="PS50943"/>
    </source>
</evidence>
<gene>
    <name evidence="2" type="ORF">ACFSC9_14545</name>
</gene>
<evidence type="ECO:0000313" key="3">
    <source>
        <dbReference type="Proteomes" id="UP001597233"/>
    </source>
</evidence>
<dbReference type="CDD" id="cd00093">
    <property type="entry name" value="HTH_XRE"/>
    <property type="match status" value="1"/>
</dbReference>